<dbReference type="InterPro" id="IPR052482">
    <property type="entry name" value="mtLSU_mL37"/>
</dbReference>
<name>A0AAV6T332_SOLSE</name>
<dbReference type="PANTHER" id="PTHR15889:SF2">
    <property type="entry name" value="LARGE RIBOSOMAL SUBUNIT PROTEIN ML37"/>
    <property type="match status" value="1"/>
</dbReference>
<keyword evidence="1" id="KW-0687">Ribonucleoprotein</keyword>
<evidence type="ECO:0000313" key="2">
    <source>
        <dbReference type="Proteomes" id="UP000693946"/>
    </source>
</evidence>
<dbReference type="GO" id="GO:0006412">
    <property type="term" value="P:translation"/>
    <property type="evidence" value="ECO:0007669"/>
    <property type="project" value="InterPro"/>
</dbReference>
<gene>
    <name evidence="1" type="ORF">JOB18_003093</name>
</gene>
<dbReference type="EMBL" id="JAGKHQ010000001">
    <property type="protein sequence ID" value="KAG7523776.1"/>
    <property type="molecule type" value="Genomic_DNA"/>
</dbReference>
<dbReference type="GO" id="GO:0005739">
    <property type="term" value="C:mitochondrion"/>
    <property type="evidence" value="ECO:0007669"/>
    <property type="project" value="UniProtKB-SubCell"/>
</dbReference>
<sequence length="437" mass="49752">MFPETSRCVTAALSPFSKTAVLKELRRFFAHGGVCRLQPRRHFGVSRRLTAKVPPPRKPRERVPIPGLEMIDYGERMHYVPGLAKPVNPDWEKDFKDPRYYKSPPPDKMPLSKEKPCYVFNQRSSLLEGVPQALCLTKTKLIPGLPPQLLSAVENPANQIPDQDERVQNAIKHARFWDTTEERPDKTKYSNTLLNNLMHLCATLQSSHPAIGRRMLAEKCSLAATWKRGEDLFQIRGQNSLLHSCMDPLPVVSGKEEVAETADHVMQSLYPVSPTIDLQKIYVYKEEMNNTGFRDDYPYPHVHTLYILDGDDTNFSLRREQFRAKILMFAFGNALARAHKLYGTQPQHVLDCPITVQAVGTNGRIFQFLVFQLNTTDFSGDDGIKNQAWLDEDAELYDFAKVRPLIKKKQVKVPAGLAGYKPEIFNKFLAMYLHGAV</sequence>
<dbReference type="PANTHER" id="PTHR15889">
    <property type="entry name" value="MITOCHONDRIAL RIBOSOMAL PROTEIN L37"/>
    <property type="match status" value="1"/>
</dbReference>
<evidence type="ECO:0000313" key="1">
    <source>
        <dbReference type="EMBL" id="KAG7523776.1"/>
    </source>
</evidence>
<reference evidence="1 2" key="1">
    <citation type="journal article" date="2021" name="Sci. Rep.">
        <title>Chromosome anchoring in Senegalese sole (Solea senegalensis) reveals sex-associated markers and genome rearrangements in flatfish.</title>
        <authorList>
            <person name="Guerrero-Cozar I."/>
            <person name="Gomez-Garrido J."/>
            <person name="Berbel C."/>
            <person name="Martinez-Blanch J.F."/>
            <person name="Alioto T."/>
            <person name="Claros M.G."/>
            <person name="Gagnaire P.A."/>
            <person name="Manchado M."/>
        </authorList>
    </citation>
    <scope>NUCLEOTIDE SEQUENCE [LARGE SCALE GENOMIC DNA]</scope>
    <source>
        <strain evidence="1">Sse05_10M</strain>
    </source>
</reference>
<dbReference type="AlphaFoldDB" id="A0AAV6T332"/>
<dbReference type="GO" id="GO:0003735">
    <property type="term" value="F:structural constituent of ribosome"/>
    <property type="evidence" value="ECO:0007669"/>
    <property type="project" value="InterPro"/>
</dbReference>
<dbReference type="GO" id="GO:1990904">
    <property type="term" value="C:ribonucleoprotein complex"/>
    <property type="evidence" value="ECO:0007669"/>
    <property type="project" value="UniProtKB-KW"/>
</dbReference>
<proteinExistence type="predicted"/>
<protein>
    <submittedName>
        <fullName evidence="1">39S ribosomal protein L37, mitochondrial</fullName>
    </submittedName>
</protein>
<accession>A0AAV6T332</accession>
<keyword evidence="2" id="KW-1185">Reference proteome</keyword>
<organism evidence="1 2">
    <name type="scientific">Solea senegalensis</name>
    <name type="common">Senegalese sole</name>
    <dbReference type="NCBI Taxonomy" id="28829"/>
    <lineage>
        <taxon>Eukaryota</taxon>
        <taxon>Metazoa</taxon>
        <taxon>Chordata</taxon>
        <taxon>Craniata</taxon>
        <taxon>Vertebrata</taxon>
        <taxon>Euteleostomi</taxon>
        <taxon>Actinopterygii</taxon>
        <taxon>Neopterygii</taxon>
        <taxon>Teleostei</taxon>
        <taxon>Neoteleostei</taxon>
        <taxon>Acanthomorphata</taxon>
        <taxon>Carangaria</taxon>
        <taxon>Pleuronectiformes</taxon>
        <taxon>Pleuronectoidei</taxon>
        <taxon>Soleidae</taxon>
        <taxon>Solea</taxon>
    </lineage>
</organism>
<dbReference type="GO" id="GO:0005840">
    <property type="term" value="C:ribosome"/>
    <property type="evidence" value="ECO:0007669"/>
    <property type="project" value="UniProtKB-KW"/>
</dbReference>
<comment type="caution">
    <text evidence="1">The sequence shown here is derived from an EMBL/GenBank/DDBJ whole genome shotgun (WGS) entry which is preliminary data.</text>
</comment>
<dbReference type="Proteomes" id="UP000693946">
    <property type="component" value="Linkage Group LG1"/>
</dbReference>
<keyword evidence="1" id="KW-0689">Ribosomal protein</keyword>